<dbReference type="AlphaFoldDB" id="A0A2T1GKE7"/>
<comment type="caution">
    <text evidence="3">The sequence shown here is derived from an EMBL/GenBank/DDBJ whole genome shotgun (WGS) entry which is preliminary data.</text>
</comment>
<dbReference type="EMBL" id="PVWO01000041">
    <property type="protein sequence ID" value="PSB58281.1"/>
    <property type="molecule type" value="Genomic_DNA"/>
</dbReference>
<evidence type="ECO:0000256" key="1">
    <source>
        <dbReference type="SAM" id="Phobius"/>
    </source>
</evidence>
<keyword evidence="1" id="KW-1133">Transmembrane helix</keyword>
<reference evidence="3 4" key="1">
    <citation type="submission" date="2018-03" db="EMBL/GenBank/DDBJ databases">
        <title>The ancient ancestry and fast evolution of plastids.</title>
        <authorList>
            <person name="Moore K.R."/>
            <person name="Magnabosco C."/>
            <person name="Momper L."/>
            <person name="Gold D.A."/>
            <person name="Bosak T."/>
            <person name="Fournier G.P."/>
        </authorList>
    </citation>
    <scope>NUCLEOTIDE SEQUENCE [LARGE SCALE GENOMIC DNA]</scope>
    <source>
        <strain evidence="3 4">CCALA 037</strain>
    </source>
</reference>
<protein>
    <recommendedName>
        <fullName evidence="2">SMODS and SLOG-associating 2TM effector domain-containing protein</fullName>
    </recommendedName>
</protein>
<dbReference type="NCBIfam" id="NF033631">
    <property type="entry name" value="SLATT_5"/>
    <property type="match status" value="1"/>
</dbReference>
<keyword evidence="4" id="KW-1185">Reference proteome</keyword>
<feature type="transmembrane region" description="Helical" evidence="1">
    <location>
        <begin position="39"/>
        <end position="58"/>
    </location>
</feature>
<feature type="transmembrane region" description="Helical" evidence="1">
    <location>
        <begin position="176"/>
        <end position="200"/>
    </location>
</feature>
<gene>
    <name evidence="3" type="ORF">C7B77_05350</name>
</gene>
<dbReference type="Pfam" id="PF18160">
    <property type="entry name" value="SLATT_5"/>
    <property type="match status" value="1"/>
</dbReference>
<dbReference type="RefSeq" id="WP_106301085.1">
    <property type="nucleotide sequence ID" value="NZ_PVWO01000041.1"/>
</dbReference>
<feature type="domain" description="SMODS and SLOG-associating 2TM effector" evidence="2">
    <location>
        <begin position="12"/>
        <end position="191"/>
    </location>
</feature>
<dbReference type="InterPro" id="IPR041115">
    <property type="entry name" value="SLATT_5"/>
</dbReference>
<evidence type="ECO:0000313" key="4">
    <source>
        <dbReference type="Proteomes" id="UP000238937"/>
    </source>
</evidence>
<dbReference type="OrthoDB" id="7069355at2"/>
<keyword evidence="1" id="KW-0472">Membrane</keyword>
<sequence length="202" mass="23234">MSSGVIHTSDAYDKLKENTNTVMKSCFAASDRLSFHNLVSQWTLSVLSLGLIVIPLLTVTKMPLRYNQNIIDFASISLAVAILMLSLLIGANNYAARGYKMYQSGLDFNDLLRDMRYVESNSDRMTHYQIFSNRYGNILRQYENVSAIDNLQGQININRKKPISISLFGQQLKYCYLYLMELLVYIVPIVFEFSFIYFLITK</sequence>
<keyword evidence="1" id="KW-0812">Transmembrane</keyword>
<name>A0A2T1GKE7_9CYAN</name>
<evidence type="ECO:0000313" key="3">
    <source>
        <dbReference type="EMBL" id="PSB58281.1"/>
    </source>
</evidence>
<feature type="transmembrane region" description="Helical" evidence="1">
    <location>
        <begin position="70"/>
        <end position="91"/>
    </location>
</feature>
<proteinExistence type="predicted"/>
<accession>A0A2T1GKE7</accession>
<organism evidence="3 4">
    <name type="scientific">Chamaesiphon polymorphus CCALA 037</name>
    <dbReference type="NCBI Taxonomy" id="2107692"/>
    <lineage>
        <taxon>Bacteria</taxon>
        <taxon>Bacillati</taxon>
        <taxon>Cyanobacteriota</taxon>
        <taxon>Cyanophyceae</taxon>
        <taxon>Gomontiellales</taxon>
        <taxon>Chamaesiphonaceae</taxon>
        <taxon>Chamaesiphon</taxon>
    </lineage>
</organism>
<dbReference type="Proteomes" id="UP000238937">
    <property type="component" value="Unassembled WGS sequence"/>
</dbReference>
<evidence type="ECO:0000259" key="2">
    <source>
        <dbReference type="Pfam" id="PF18160"/>
    </source>
</evidence>